<sequence>MDSTVFRSMVSVTILLLYHVQRLVFRRVELISWLRVWDKILKFDGYWKFGKKSNFRRLVWISWLKMFAMWIGFTFYIIEGISQFNMNSYDVCLYAYTGFIFICPLYMIHVLHVLVKYWLKNINEALNKMDLHINNCHKVKKLAQAYCDVIEISNDINDATSKYVGSVFTSYTIGLIAEIYSLYKFAATNQVSDVVTEELNAIFSTCLSVIWIILLAEGCREQVK</sequence>
<feature type="transmembrane region" description="Helical" evidence="1">
    <location>
        <begin position="58"/>
        <end position="78"/>
    </location>
</feature>
<name>A0ABD2N6J6_9CUCU</name>
<comment type="caution">
    <text evidence="2">The sequence shown here is derived from an EMBL/GenBank/DDBJ whole genome shotgun (WGS) entry which is preliminary data.</text>
</comment>
<protein>
    <recommendedName>
        <fullName evidence="4">Gustatory receptor</fullName>
    </recommendedName>
</protein>
<keyword evidence="1" id="KW-0812">Transmembrane</keyword>
<keyword evidence="1" id="KW-1133">Transmembrane helix</keyword>
<dbReference type="EMBL" id="JABFTP020000062">
    <property type="protein sequence ID" value="KAL3274356.1"/>
    <property type="molecule type" value="Genomic_DNA"/>
</dbReference>
<accession>A0ABD2N6J6</accession>
<feature type="transmembrane region" description="Helical" evidence="1">
    <location>
        <begin position="163"/>
        <end position="183"/>
    </location>
</feature>
<dbReference type="AlphaFoldDB" id="A0ABD2N6J6"/>
<feature type="transmembrane region" description="Helical" evidence="1">
    <location>
        <begin position="93"/>
        <end position="119"/>
    </location>
</feature>
<reference evidence="2 3" key="1">
    <citation type="journal article" date="2021" name="BMC Biol.">
        <title>Horizontally acquired antibacterial genes associated with adaptive radiation of ladybird beetles.</title>
        <authorList>
            <person name="Li H.S."/>
            <person name="Tang X.F."/>
            <person name="Huang Y.H."/>
            <person name="Xu Z.Y."/>
            <person name="Chen M.L."/>
            <person name="Du X.Y."/>
            <person name="Qiu B.Y."/>
            <person name="Chen P.T."/>
            <person name="Zhang W."/>
            <person name="Slipinski A."/>
            <person name="Escalona H.E."/>
            <person name="Waterhouse R.M."/>
            <person name="Zwick A."/>
            <person name="Pang H."/>
        </authorList>
    </citation>
    <scope>NUCLEOTIDE SEQUENCE [LARGE SCALE GENOMIC DNA]</scope>
    <source>
        <strain evidence="2">SYSU2018</strain>
    </source>
</reference>
<organism evidence="2 3">
    <name type="scientific">Cryptolaemus montrouzieri</name>
    <dbReference type="NCBI Taxonomy" id="559131"/>
    <lineage>
        <taxon>Eukaryota</taxon>
        <taxon>Metazoa</taxon>
        <taxon>Ecdysozoa</taxon>
        <taxon>Arthropoda</taxon>
        <taxon>Hexapoda</taxon>
        <taxon>Insecta</taxon>
        <taxon>Pterygota</taxon>
        <taxon>Neoptera</taxon>
        <taxon>Endopterygota</taxon>
        <taxon>Coleoptera</taxon>
        <taxon>Polyphaga</taxon>
        <taxon>Cucujiformia</taxon>
        <taxon>Coccinelloidea</taxon>
        <taxon>Coccinellidae</taxon>
        <taxon>Scymninae</taxon>
        <taxon>Scymnini</taxon>
        <taxon>Cryptolaemus</taxon>
    </lineage>
</organism>
<dbReference type="Proteomes" id="UP001516400">
    <property type="component" value="Unassembled WGS sequence"/>
</dbReference>
<evidence type="ECO:0000313" key="2">
    <source>
        <dbReference type="EMBL" id="KAL3274356.1"/>
    </source>
</evidence>
<feature type="transmembrane region" description="Helical" evidence="1">
    <location>
        <begin position="199"/>
        <end position="216"/>
    </location>
</feature>
<keyword evidence="3" id="KW-1185">Reference proteome</keyword>
<evidence type="ECO:0008006" key="4">
    <source>
        <dbReference type="Google" id="ProtNLM"/>
    </source>
</evidence>
<gene>
    <name evidence="2" type="ORF">HHI36_015754</name>
</gene>
<evidence type="ECO:0000256" key="1">
    <source>
        <dbReference type="SAM" id="Phobius"/>
    </source>
</evidence>
<keyword evidence="1" id="KW-0472">Membrane</keyword>
<proteinExistence type="predicted"/>
<evidence type="ECO:0000313" key="3">
    <source>
        <dbReference type="Proteomes" id="UP001516400"/>
    </source>
</evidence>